<feature type="compositionally biased region" description="Polar residues" evidence="1">
    <location>
        <begin position="92"/>
        <end position="105"/>
    </location>
</feature>
<gene>
    <name evidence="2" type="ORF">H0235_012396</name>
</gene>
<accession>A0A834NQQ1</accession>
<dbReference type="AlphaFoldDB" id="A0A834NQQ1"/>
<proteinExistence type="predicted"/>
<name>A0A834NQQ1_VESPE</name>
<sequence length="256" mass="29319">MCSTFSRLHQEEHLPSNVADEVTQTEVQINVPSIAQTDILAWSREKLAEIKANTSNDIEIPMEKNDYEYRIPITKSTEELLSNNKGKKNTKNPHINEQAKLTNPTKKFKKETNPSKPENPKAVDNKPIKRNFNKSTRGVSQKKNPDSNKSVPNPNKTKNTKGKEKINESIQKVSTSTCISSTCGICITKLNMHRRENSKCITNDEKFENLCIRQENEEEQDEINMNESELNKYESVVNEEIQTSLNQTKKNNKKKL</sequence>
<evidence type="ECO:0000313" key="2">
    <source>
        <dbReference type="EMBL" id="KAF7415804.1"/>
    </source>
</evidence>
<dbReference type="Proteomes" id="UP000600918">
    <property type="component" value="Unassembled WGS sequence"/>
</dbReference>
<feature type="compositionally biased region" description="Polar residues" evidence="1">
    <location>
        <begin position="133"/>
        <end position="142"/>
    </location>
</feature>
<feature type="region of interest" description="Disordered" evidence="1">
    <location>
        <begin position="80"/>
        <end position="168"/>
    </location>
</feature>
<protein>
    <submittedName>
        <fullName evidence="2">Uncharacterized protein</fullName>
    </submittedName>
</protein>
<reference evidence="2" key="1">
    <citation type="journal article" date="2020" name="G3 (Bethesda)">
        <title>High-Quality Assemblies for Three Invasive Social Wasps from the &lt;i&gt;Vespula&lt;/i&gt; Genus.</title>
        <authorList>
            <person name="Harrop T.W.R."/>
            <person name="Guhlin J."/>
            <person name="McLaughlin G.M."/>
            <person name="Permina E."/>
            <person name="Stockwell P."/>
            <person name="Gilligan J."/>
            <person name="Le Lec M.F."/>
            <person name="Gruber M.A.M."/>
            <person name="Quinn O."/>
            <person name="Lovegrove M."/>
            <person name="Duncan E.J."/>
            <person name="Remnant E.J."/>
            <person name="Van Eeckhoven J."/>
            <person name="Graham B."/>
            <person name="Knapp R.A."/>
            <person name="Langford K.W."/>
            <person name="Kronenberg Z."/>
            <person name="Press M.O."/>
            <person name="Eacker S.M."/>
            <person name="Wilson-Rankin E.E."/>
            <person name="Purcell J."/>
            <person name="Lester P.J."/>
            <person name="Dearden P.K."/>
        </authorList>
    </citation>
    <scope>NUCLEOTIDE SEQUENCE</scope>
    <source>
        <strain evidence="2">Volc-1</strain>
    </source>
</reference>
<feature type="compositionally biased region" description="Basic and acidic residues" evidence="1">
    <location>
        <begin position="110"/>
        <end position="127"/>
    </location>
</feature>
<feature type="compositionally biased region" description="Low complexity" evidence="1">
    <location>
        <begin position="147"/>
        <end position="157"/>
    </location>
</feature>
<evidence type="ECO:0000313" key="3">
    <source>
        <dbReference type="Proteomes" id="UP000600918"/>
    </source>
</evidence>
<keyword evidence="3" id="KW-1185">Reference proteome</keyword>
<evidence type="ECO:0000256" key="1">
    <source>
        <dbReference type="SAM" id="MobiDB-lite"/>
    </source>
</evidence>
<dbReference type="EMBL" id="JACSDY010000011">
    <property type="protein sequence ID" value="KAF7415804.1"/>
    <property type="molecule type" value="Genomic_DNA"/>
</dbReference>
<organism evidence="2 3">
    <name type="scientific">Vespula pensylvanica</name>
    <name type="common">Western yellow jacket</name>
    <name type="synonym">Wasp</name>
    <dbReference type="NCBI Taxonomy" id="30213"/>
    <lineage>
        <taxon>Eukaryota</taxon>
        <taxon>Metazoa</taxon>
        <taxon>Ecdysozoa</taxon>
        <taxon>Arthropoda</taxon>
        <taxon>Hexapoda</taxon>
        <taxon>Insecta</taxon>
        <taxon>Pterygota</taxon>
        <taxon>Neoptera</taxon>
        <taxon>Endopterygota</taxon>
        <taxon>Hymenoptera</taxon>
        <taxon>Apocrita</taxon>
        <taxon>Aculeata</taxon>
        <taxon>Vespoidea</taxon>
        <taxon>Vespidae</taxon>
        <taxon>Vespinae</taxon>
        <taxon>Vespula</taxon>
    </lineage>
</organism>
<comment type="caution">
    <text evidence="2">The sequence shown here is derived from an EMBL/GenBank/DDBJ whole genome shotgun (WGS) entry which is preliminary data.</text>
</comment>